<name>A0AA95H7F1_9GAMM</name>
<accession>A0AA95H7F1</accession>
<organism evidence="1">
    <name type="scientific">Candidatus Thiocaldithrix dubininis</name>
    <dbReference type="NCBI Taxonomy" id="3080823"/>
    <lineage>
        <taxon>Bacteria</taxon>
        <taxon>Pseudomonadati</taxon>
        <taxon>Pseudomonadota</taxon>
        <taxon>Gammaproteobacteria</taxon>
        <taxon>Thiotrichales</taxon>
        <taxon>Thiotrichaceae</taxon>
        <taxon>Candidatus Thiocaldithrix</taxon>
    </lineage>
</organism>
<protein>
    <submittedName>
        <fullName evidence="1">Uncharacterized protein</fullName>
    </submittedName>
</protein>
<gene>
    <name evidence="1" type="ORF">QJT80_15485</name>
</gene>
<dbReference type="KEGG" id="tdu:QJT80_15485"/>
<evidence type="ECO:0000313" key="1">
    <source>
        <dbReference type="EMBL" id="WGZ90865.1"/>
    </source>
</evidence>
<reference evidence="1" key="2">
    <citation type="submission" date="2023-04" db="EMBL/GenBank/DDBJ databases">
        <authorList>
            <person name="Beletskiy A.V."/>
            <person name="Mardanov A.V."/>
            <person name="Ravin N.V."/>
        </authorList>
    </citation>
    <scope>NUCLEOTIDE SEQUENCE</scope>
    <source>
        <strain evidence="1">GKL-01</strain>
    </source>
</reference>
<dbReference type="EMBL" id="CP124755">
    <property type="protein sequence ID" value="WGZ90865.1"/>
    <property type="molecule type" value="Genomic_DNA"/>
</dbReference>
<dbReference type="Proteomes" id="UP001300672">
    <property type="component" value="Chromosome"/>
</dbReference>
<dbReference type="AlphaFoldDB" id="A0AA95H7F1"/>
<sequence>MDDAWRERSRQIKSQFEARDALTELFLTRKIVVTYSDEEERDRLNAERMQEARQQHEQIAQILEPCGSWDAGAIIHLIEGLQYKAENMIANVRVLGMTTEPSILLQYGISKDDVDTVIAVHEHIRKLKDDEHTEVKRNITSNAGKRRHEKEEDMAISDLKPLYERFISLNNKMLNVKGKVIPRDQWGAETFCKFCEEAKAGYGKKMLRKVYKALSSTA</sequence>
<proteinExistence type="predicted"/>
<reference evidence="1" key="1">
    <citation type="journal article" date="2023" name="Int. J. Mol. Sci.">
        <title>Metagenomics Revealed a New Genus 'Candidatus Thiocaldithrix dubininis' gen. nov., sp. nov. and a New Species 'Candidatus Thiothrix putei' sp. nov. in the Family Thiotrichaceae, Some Members of Which Have Traits of Both Na+- and H+-Motive Energetics.</title>
        <authorList>
            <person name="Ravin N.V."/>
            <person name="Muntyan M.S."/>
            <person name="Smolyakov D.D."/>
            <person name="Rudenko T.S."/>
            <person name="Beletsky A.V."/>
            <person name="Mardanov A.V."/>
            <person name="Grabovich M.Y."/>
        </authorList>
    </citation>
    <scope>NUCLEOTIDE SEQUENCE</scope>
    <source>
        <strain evidence="1">GKL-01</strain>
    </source>
</reference>